<dbReference type="Proteomes" id="UP001516351">
    <property type="component" value="Unassembled WGS sequence"/>
</dbReference>
<dbReference type="InterPro" id="IPR003777">
    <property type="entry name" value="XdhC_CoxI"/>
</dbReference>
<evidence type="ECO:0000313" key="4">
    <source>
        <dbReference type="Proteomes" id="UP001516351"/>
    </source>
</evidence>
<dbReference type="InterPro" id="IPR036291">
    <property type="entry name" value="NAD(P)-bd_dom_sf"/>
</dbReference>
<feature type="domain" description="XdhC Rossmann" evidence="2">
    <location>
        <begin position="117"/>
        <end position="258"/>
    </location>
</feature>
<dbReference type="Gene3D" id="3.40.50.720">
    <property type="entry name" value="NAD(P)-binding Rossmann-like Domain"/>
    <property type="match status" value="1"/>
</dbReference>
<dbReference type="PANTHER" id="PTHR30388:SF6">
    <property type="entry name" value="XANTHINE DEHYDROGENASE SUBUNIT A-RELATED"/>
    <property type="match status" value="1"/>
</dbReference>
<keyword evidence="4" id="KW-1185">Reference proteome</keyword>
<organism evidence="3 4">
    <name type="scientific">Asaia spathodeae</name>
    <dbReference type="NCBI Taxonomy" id="657016"/>
    <lineage>
        <taxon>Bacteria</taxon>
        <taxon>Pseudomonadati</taxon>
        <taxon>Pseudomonadota</taxon>
        <taxon>Alphaproteobacteria</taxon>
        <taxon>Acetobacterales</taxon>
        <taxon>Acetobacteraceae</taxon>
        <taxon>Asaia</taxon>
    </lineage>
</organism>
<dbReference type="Pfam" id="PF02625">
    <property type="entry name" value="XdhC_CoxI"/>
    <property type="match status" value="1"/>
</dbReference>
<gene>
    <name evidence="3" type="primary">xdhC</name>
    <name evidence="3" type="ORF">HW542_00720</name>
</gene>
<proteinExistence type="predicted"/>
<evidence type="ECO:0000259" key="1">
    <source>
        <dbReference type="Pfam" id="PF02625"/>
    </source>
</evidence>
<dbReference type="SUPFAM" id="SSF51735">
    <property type="entry name" value="NAD(P)-binding Rossmann-fold domains"/>
    <property type="match status" value="1"/>
</dbReference>
<dbReference type="InterPro" id="IPR027051">
    <property type="entry name" value="XdhC_Rossmann_dom"/>
</dbReference>
<dbReference type="PANTHER" id="PTHR30388">
    <property type="entry name" value="ALDEHYDE OXIDOREDUCTASE MOLYBDENUM COFACTOR ASSEMBLY PROTEIN"/>
    <property type="match status" value="1"/>
</dbReference>
<dbReference type="RefSeq" id="WP_373316744.1">
    <property type="nucleotide sequence ID" value="NZ_JABXXU010000001.1"/>
</dbReference>
<protein>
    <submittedName>
        <fullName evidence="3">Xanthine dehydrogenase accessory protein XdhC</fullName>
    </submittedName>
</protein>
<dbReference type="EMBL" id="JABXXV010000001">
    <property type="protein sequence ID" value="NVN45327.1"/>
    <property type="molecule type" value="Genomic_DNA"/>
</dbReference>
<dbReference type="InterPro" id="IPR014308">
    <property type="entry name" value="Xanthine_DH_XdhC"/>
</dbReference>
<dbReference type="Pfam" id="PF13478">
    <property type="entry name" value="XdhC_C"/>
    <property type="match status" value="1"/>
</dbReference>
<name>A0ABX2P164_9PROT</name>
<dbReference type="NCBIfam" id="TIGR02964">
    <property type="entry name" value="xanthine_xdhC"/>
    <property type="match status" value="1"/>
</dbReference>
<reference evidence="3 4" key="1">
    <citation type="submission" date="2020-06" db="EMBL/GenBank/DDBJ databases">
        <title>Synonyms of Asaia species.</title>
        <authorList>
            <person name="Sombolestani A."/>
        </authorList>
    </citation>
    <scope>NUCLEOTIDE SEQUENCE [LARGE SCALE GENOMIC DNA]</scope>
    <source>
        <strain evidence="3 4">LMG 27047</strain>
    </source>
</reference>
<sequence length="267" mass="28906">MIDFDLIRSWQRQAVAVLRVVVADAKGSTPRESGAFMLVTETAQTGTIGGGQLEWDSLARARQILRGEAGREESRFVLGPQANQCCGGVVVIRYEPVFDLDAELRAIRAHRLSWPVLAVFGAGHVGRALIQAASLLPLSLRWIDPRADEFGTVPEGVRVCVTDDWEREIASLKPGDGALVMTPSHTLDALIVAAALERGDLAYVGLIGSRSKRRRFEAGFRDIGLSQAQIDTLVCPIGAQGLRDKRPQIIAAFVAAELAARLVSRSD</sequence>
<feature type="domain" description="XdhC- CoxI" evidence="1">
    <location>
        <begin position="10"/>
        <end position="70"/>
    </location>
</feature>
<dbReference type="InterPro" id="IPR052698">
    <property type="entry name" value="MoCofactor_Util/Proc"/>
</dbReference>
<accession>A0ABX2P164</accession>
<evidence type="ECO:0000313" key="3">
    <source>
        <dbReference type="EMBL" id="NVN45327.1"/>
    </source>
</evidence>
<comment type="caution">
    <text evidence="3">The sequence shown here is derived from an EMBL/GenBank/DDBJ whole genome shotgun (WGS) entry which is preliminary data.</text>
</comment>
<evidence type="ECO:0000259" key="2">
    <source>
        <dbReference type="Pfam" id="PF13478"/>
    </source>
</evidence>